<dbReference type="InterPro" id="IPR029044">
    <property type="entry name" value="Nucleotide-diphossugar_trans"/>
</dbReference>
<dbReference type="SUPFAM" id="SSF53448">
    <property type="entry name" value="Nucleotide-diphospho-sugar transferases"/>
    <property type="match status" value="1"/>
</dbReference>
<name>A0A1I0YE53_9CELL</name>
<keyword evidence="7" id="KW-1185">Reference proteome</keyword>
<dbReference type="STRING" id="988821.SAMN05421867_10796"/>
<organism evidence="6 7">
    <name type="scientific">Cellulomonas marina</name>
    <dbReference type="NCBI Taxonomy" id="988821"/>
    <lineage>
        <taxon>Bacteria</taxon>
        <taxon>Bacillati</taxon>
        <taxon>Actinomycetota</taxon>
        <taxon>Actinomycetes</taxon>
        <taxon>Micrococcales</taxon>
        <taxon>Cellulomonadaceae</taxon>
        <taxon>Cellulomonas</taxon>
    </lineage>
</organism>
<protein>
    <submittedName>
        <fullName evidence="6">Glycosyltransferase, GT2 family</fullName>
    </submittedName>
</protein>
<feature type="domain" description="Glycosyltransferase 2-like" evidence="5">
    <location>
        <begin position="6"/>
        <end position="165"/>
    </location>
</feature>
<dbReference type="InterPro" id="IPR001173">
    <property type="entry name" value="Glyco_trans_2-like"/>
</dbReference>
<proteinExistence type="inferred from homology"/>
<dbReference type="GO" id="GO:0016757">
    <property type="term" value="F:glycosyltransferase activity"/>
    <property type="evidence" value="ECO:0007669"/>
    <property type="project" value="UniProtKB-KW"/>
</dbReference>
<evidence type="ECO:0000256" key="1">
    <source>
        <dbReference type="ARBA" id="ARBA00004776"/>
    </source>
</evidence>
<evidence type="ECO:0000256" key="2">
    <source>
        <dbReference type="ARBA" id="ARBA00006739"/>
    </source>
</evidence>
<reference evidence="6 7" key="1">
    <citation type="submission" date="2016-10" db="EMBL/GenBank/DDBJ databases">
        <authorList>
            <person name="de Groot N.N."/>
        </authorList>
    </citation>
    <scope>NUCLEOTIDE SEQUENCE [LARGE SCALE GENOMIC DNA]</scope>
    <source>
        <strain evidence="6 7">CGMCC 4.6945</strain>
    </source>
</reference>
<dbReference type="OrthoDB" id="3180470at2"/>
<dbReference type="AlphaFoldDB" id="A0A1I0YE53"/>
<evidence type="ECO:0000256" key="4">
    <source>
        <dbReference type="ARBA" id="ARBA00022679"/>
    </source>
</evidence>
<dbReference type="RefSeq" id="WP_090032611.1">
    <property type="nucleotide sequence ID" value="NZ_BONM01000008.1"/>
</dbReference>
<evidence type="ECO:0000259" key="5">
    <source>
        <dbReference type="Pfam" id="PF00535"/>
    </source>
</evidence>
<dbReference type="PANTHER" id="PTHR43179">
    <property type="entry name" value="RHAMNOSYLTRANSFERASE WBBL"/>
    <property type="match status" value="1"/>
</dbReference>
<evidence type="ECO:0000313" key="7">
    <source>
        <dbReference type="Proteomes" id="UP000199012"/>
    </source>
</evidence>
<keyword evidence="4 6" id="KW-0808">Transferase</keyword>
<sequence>MLSVAVCVCTKLRPQGLAALLDSLSRQEDPVGPDHEPVDVRVVVVDNDAEPSARAGVEARTGDRWPVVYVHEPVPGIPAARNAAVAAALSQPCDVLLFLDDDERADPAWLRTMLEVRRTTGAEVVTATVEPEFEPGAPAWAVQGGFYERPRFATGTEIGYARTSNVLIDTRLFTQDGLRFEHTGSQGGEDTHFFAQAVARGRRIVWADEAVVRETVPASRISVRWLVARSYRYGLTRSASLRLLGGTPLRYARRVVNGLLTVLRGLVLVVVGRGRIGRTKGLQEVALGAGLVLGLVGATYDDYRTVHGR</sequence>
<evidence type="ECO:0000256" key="3">
    <source>
        <dbReference type="ARBA" id="ARBA00022676"/>
    </source>
</evidence>
<gene>
    <name evidence="6" type="ORF">SAMN05421867_10796</name>
</gene>
<evidence type="ECO:0000313" key="6">
    <source>
        <dbReference type="EMBL" id="SFB11501.1"/>
    </source>
</evidence>
<dbReference type="Pfam" id="PF00535">
    <property type="entry name" value="Glycos_transf_2"/>
    <property type="match status" value="1"/>
</dbReference>
<keyword evidence="3" id="KW-0328">Glycosyltransferase</keyword>
<dbReference type="EMBL" id="FOKA01000007">
    <property type="protein sequence ID" value="SFB11501.1"/>
    <property type="molecule type" value="Genomic_DNA"/>
</dbReference>
<dbReference type="Proteomes" id="UP000199012">
    <property type="component" value="Unassembled WGS sequence"/>
</dbReference>
<comment type="pathway">
    <text evidence="1">Cell wall biogenesis; cell wall polysaccharide biosynthesis.</text>
</comment>
<dbReference type="PANTHER" id="PTHR43179:SF12">
    <property type="entry name" value="GALACTOFURANOSYLTRANSFERASE GLFT2"/>
    <property type="match status" value="1"/>
</dbReference>
<accession>A0A1I0YE53</accession>
<dbReference type="Gene3D" id="3.90.550.10">
    <property type="entry name" value="Spore Coat Polysaccharide Biosynthesis Protein SpsA, Chain A"/>
    <property type="match status" value="1"/>
</dbReference>
<comment type="similarity">
    <text evidence="2">Belongs to the glycosyltransferase 2 family.</text>
</comment>